<evidence type="ECO:0000313" key="2">
    <source>
        <dbReference type="EMBL" id="QQA59767.1"/>
    </source>
</evidence>
<proteinExistence type="predicted"/>
<reference evidence="2" key="1">
    <citation type="submission" date="2020-12" db="EMBL/GenBank/DDBJ databases">
        <title>GES Beta-lactamases isolated from hospital effluents in Brazil.</title>
        <authorList>
            <person name="Conte D."/>
            <person name="Mesa D."/>
            <person name="Palmeiro J.K."/>
            <person name="Dalla-Costa L.M."/>
        </authorList>
    </citation>
    <scope>NUCLEOTIDE SEQUENCE [LARGE SCALE GENOMIC DNA]</scope>
    <source>
        <strain evidence="2">Aero21</strain>
    </source>
</reference>
<protein>
    <recommendedName>
        <fullName evidence="1">RiboL-PSP-HEPN domain-containing protein</fullName>
    </recommendedName>
</protein>
<dbReference type="AlphaFoldDB" id="A0A7T3X036"/>
<name>A0A7T3X036_AERCA</name>
<organism evidence="2">
    <name type="scientific">Aeromonas caviae</name>
    <name type="common">Aeromonas punctata</name>
    <dbReference type="NCBI Taxonomy" id="648"/>
    <lineage>
        <taxon>Bacteria</taxon>
        <taxon>Pseudomonadati</taxon>
        <taxon>Pseudomonadota</taxon>
        <taxon>Gammaproteobacteria</taxon>
        <taxon>Aeromonadales</taxon>
        <taxon>Aeromonadaceae</taxon>
        <taxon>Aeromonas</taxon>
    </lineage>
</organism>
<dbReference type="Pfam" id="PF18735">
    <property type="entry name" value="HEPN_RiboL-PSP"/>
    <property type="match status" value="1"/>
</dbReference>
<gene>
    <name evidence="2" type="ORF">JC965_16135</name>
</gene>
<feature type="domain" description="RiboL-PSP-HEPN" evidence="1">
    <location>
        <begin position="24"/>
        <end position="195"/>
    </location>
</feature>
<sequence length="198" mass="22986">MLQVFHESIRDARNLRLLYTHCVLDLKLPGDYSDLLRMDIVYCMSALDKLIHDIVNFEMVEVYAGRRNPTQKYLSEPISLMNHAMHSTMETPSQITFDGIVRLKLKHQSFLDPAKLVDALGLVWQVQDKWLAISNAMQRDRKDVMTELKSIFQRRNSIVHEADKDPISNNKYPISVADTMRVEEFIETLGDTVHNLVR</sequence>
<dbReference type="EMBL" id="CP065937">
    <property type="protein sequence ID" value="QQA59767.1"/>
    <property type="molecule type" value="Genomic_DNA"/>
</dbReference>
<accession>A0A7T3X036</accession>
<dbReference type="RefSeq" id="WP_198497326.1">
    <property type="nucleotide sequence ID" value="NZ_JAXOIB010000068.1"/>
</dbReference>
<dbReference type="InterPro" id="IPR041519">
    <property type="entry name" value="HEPN_RiboL-PSP"/>
</dbReference>
<evidence type="ECO:0000259" key="1">
    <source>
        <dbReference type="Pfam" id="PF18735"/>
    </source>
</evidence>